<sequence length="1077" mass="115414">MLDTPEAVVEALRENNERPHGLTRTVTAEELVEAAEPFDKPDVLVTALLELMSAYEFTGEHRKSPVAFARLLKLWDTAPESFSQWEAHQVFWRFKWVTTSLLQVPEMPLASVRSWIEQMRSRYEAADHGMQPVAAMRYHVASHTGTGVADAYDLWATRSRTELSDCEACETRHFAWHQVMAGDDAGALDTWRPVLAGEEGCTEEPQVSQARALLPLLRLGRVDEARSHHLTGYRRVRGNNGTQEEVGLHLEFCALSRNEGRGLEILAENRPLFEATGAPLAHMKFLTGVEVLLARLVEEGHADTPVAGPPGRTWTARELRAHVHAEAERLSAAFDARNGTTAVGDSRRARLSRDPLIDEPLPLGLRTTVTRSPASTGTDASAGTTGGSAAAAGSGTAVSGGASGAGAEIPEDFFALVTEARRMARTGHPGGTRLWTRIAERVADGGTPHDDRLGPEDLLRAELAEQRAYVLSGEDRRAESMDALDRATSLYERLTMPWQALSTRTRALAWATAPDAARDRSEEEDASAGTRGENGVAAPTADDVADGDTPATGGATDGDAQVTGDAADGGTPAAVGEGTERATSRLDAAGIRAALDAALREAERLTTEVPFTGPPLGEAEAASASGADLATERALEYLTVLYSGVFAAYQDLQRLLPEAPDSARERFEEAAGLLRSEAERLSAPHHVANARQFVAEVAGQRGDMTLAESELRAALKDIDDSGRPWRGSRPRALLAQVLLARNEPEEAAELLHRAIADAVRYDETEFPLAPTYALLGHAASHLGDSGGAVRHLSEAAARFDQDGAPDEATQARLHLANVLAGSGQQADAVAVLESVLSDEAASSLDERLVAQARLTLARGLRALQEFLPSAEEFLRLADTVSGWEDDGPIHTLVAAEAATTLAMAGRWDAAATAYGRAVTAHAEAPNPALIVHMMREFARLTMLAREAEGLDAALRHLAEADAVMASVPEDLEGFHLWYEQGEVHYRRARSLAEADRFAEALAEAEAAVAAHEKGGPQGETARAEAVRFAALVEGNGLGRFKDAAARLTTAAARCREADLGEAADILDSLRQDFLTRQ</sequence>
<feature type="region of interest" description="Disordered" evidence="1">
    <location>
        <begin position="513"/>
        <end position="582"/>
    </location>
</feature>
<evidence type="ECO:0000313" key="2">
    <source>
        <dbReference type="EMBL" id="WTR74875.1"/>
    </source>
</evidence>
<proteinExistence type="predicted"/>
<protein>
    <recommendedName>
        <fullName evidence="4">Tetratricopeptide repeat protein</fullName>
    </recommendedName>
</protein>
<accession>A0ABZ1LQ02</accession>
<dbReference type="SUPFAM" id="SSF48452">
    <property type="entry name" value="TPR-like"/>
    <property type="match status" value="1"/>
</dbReference>
<reference evidence="2 3" key="1">
    <citation type="submission" date="2022-10" db="EMBL/GenBank/DDBJ databases">
        <title>The complete genomes of actinobacterial strains from the NBC collection.</title>
        <authorList>
            <person name="Joergensen T.S."/>
            <person name="Alvarez Arevalo M."/>
            <person name="Sterndorff E.B."/>
            <person name="Faurdal D."/>
            <person name="Vuksanovic O."/>
            <person name="Mourched A.-S."/>
            <person name="Charusanti P."/>
            <person name="Shaw S."/>
            <person name="Blin K."/>
            <person name="Weber T."/>
        </authorList>
    </citation>
    <scope>NUCLEOTIDE SEQUENCE [LARGE SCALE GENOMIC DNA]</scope>
    <source>
        <strain evidence="2 3">NBC_00123</strain>
    </source>
</reference>
<dbReference type="Gene3D" id="1.25.40.10">
    <property type="entry name" value="Tetratricopeptide repeat domain"/>
    <property type="match status" value="1"/>
</dbReference>
<gene>
    <name evidence="2" type="ORF">OG814_39195</name>
</gene>
<evidence type="ECO:0000256" key="1">
    <source>
        <dbReference type="SAM" id="MobiDB-lite"/>
    </source>
</evidence>
<evidence type="ECO:0000313" key="3">
    <source>
        <dbReference type="Proteomes" id="UP001622594"/>
    </source>
</evidence>
<dbReference type="Proteomes" id="UP001622594">
    <property type="component" value="Chromosome"/>
</dbReference>
<dbReference type="EMBL" id="CP108188">
    <property type="protein sequence ID" value="WTR74875.1"/>
    <property type="molecule type" value="Genomic_DNA"/>
</dbReference>
<feature type="region of interest" description="Disordered" evidence="1">
    <location>
        <begin position="366"/>
        <end position="404"/>
    </location>
</feature>
<keyword evidence="3" id="KW-1185">Reference proteome</keyword>
<dbReference type="RefSeq" id="WP_406336916.1">
    <property type="nucleotide sequence ID" value="NZ_CP108188.1"/>
</dbReference>
<evidence type="ECO:0008006" key="4">
    <source>
        <dbReference type="Google" id="ProtNLM"/>
    </source>
</evidence>
<feature type="compositionally biased region" description="Low complexity" evidence="1">
    <location>
        <begin position="535"/>
        <end position="576"/>
    </location>
</feature>
<dbReference type="InterPro" id="IPR011990">
    <property type="entry name" value="TPR-like_helical_dom_sf"/>
</dbReference>
<name>A0ABZ1LQ02_9ACTN</name>
<organism evidence="2 3">
    <name type="scientific">Streptomyces zaomyceticus</name>
    <dbReference type="NCBI Taxonomy" id="68286"/>
    <lineage>
        <taxon>Bacteria</taxon>
        <taxon>Bacillati</taxon>
        <taxon>Actinomycetota</taxon>
        <taxon>Actinomycetes</taxon>
        <taxon>Kitasatosporales</taxon>
        <taxon>Streptomycetaceae</taxon>
        <taxon>Streptomyces</taxon>
    </lineage>
</organism>
<feature type="compositionally biased region" description="Low complexity" evidence="1">
    <location>
        <begin position="374"/>
        <end position="400"/>
    </location>
</feature>